<feature type="compositionally biased region" description="Low complexity" evidence="1">
    <location>
        <begin position="140"/>
        <end position="153"/>
    </location>
</feature>
<gene>
    <name evidence="3" type="ORF">IFR04_003931</name>
</gene>
<evidence type="ECO:0000313" key="4">
    <source>
        <dbReference type="Proteomes" id="UP000664132"/>
    </source>
</evidence>
<comment type="caution">
    <text evidence="3">The sequence shown here is derived from an EMBL/GenBank/DDBJ whole genome shotgun (WGS) entry which is preliminary data.</text>
</comment>
<dbReference type="Pfam" id="PF13516">
    <property type="entry name" value="LRR_6"/>
    <property type="match status" value="2"/>
</dbReference>
<dbReference type="Pfam" id="PF23550">
    <property type="entry name" value="zf_Tbcl_Rhp7"/>
    <property type="match status" value="1"/>
</dbReference>
<dbReference type="PANTHER" id="PTHR13318">
    <property type="entry name" value="PARTNER OF PAIRED, ISOFORM B-RELATED"/>
    <property type="match status" value="1"/>
</dbReference>
<organism evidence="3 4">
    <name type="scientific">Cadophora malorum</name>
    <dbReference type="NCBI Taxonomy" id="108018"/>
    <lineage>
        <taxon>Eukaryota</taxon>
        <taxon>Fungi</taxon>
        <taxon>Dikarya</taxon>
        <taxon>Ascomycota</taxon>
        <taxon>Pezizomycotina</taxon>
        <taxon>Leotiomycetes</taxon>
        <taxon>Helotiales</taxon>
        <taxon>Ploettnerulaceae</taxon>
        <taxon>Cadophora</taxon>
    </lineage>
</organism>
<dbReference type="InterPro" id="IPR056451">
    <property type="entry name" value="Znf_Tbcl_Rhp7"/>
</dbReference>
<feature type="compositionally biased region" description="Basic residues" evidence="1">
    <location>
        <begin position="171"/>
        <end position="184"/>
    </location>
</feature>
<dbReference type="GO" id="GO:0019005">
    <property type="term" value="C:SCF ubiquitin ligase complex"/>
    <property type="evidence" value="ECO:0007669"/>
    <property type="project" value="TreeGrafter"/>
</dbReference>
<protein>
    <recommendedName>
        <fullName evidence="2">DNA repair protein rhp7 treble clef domain-containing protein</fullName>
    </recommendedName>
</protein>
<dbReference type="GO" id="GO:0031146">
    <property type="term" value="P:SCF-dependent proteasomal ubiquitin-dependent protein catabolic process"/>
    <property type="evidence" value="ECO:0007669"/>
    <property type="project" value="TreeGrafter"/>
</dbReference>
<dbReference type="EMBL" id="JAFJYH010000042">
    <property type="protein sequence ID" value="KAG4422861.1"/>
    <property type="molecule type" value="Genomic_DNA"/>
</dbReference>
<dbReference type="InterPro" id="IPR032675">
    <property type="entry name" value="LRR_dom_sf"/>
</dbReference>
<dbReference type="OrthoDB" id="1924287at2759"/>
<feature type="region of interest" description="Disordered" evidence="1">
    <location>
        <begin position="65"/>
        <end position="93"/>
    </location>
</feature>
<evidence type="ECO:0000259" key="2">
    <source>
        <dbReference type="Pfam" id="PF23550"/>
    </source>
</evidence>
<feature type="compositionally biased region" description="Acidic residues" evidence="1">
    <location>
        <begin position="154"/>
        <end position="165"/>
    </location>
</feature>
<dbReference type="SUPFAM" id="SSF52047">
    <property type="entry name" value="RNI-like"/>
    <property type="match status" value="1"/>
</dbReference>
<dbReference type="Gene3D" id="3.80.10.10">
    <property type="entry name" value="Ribonuclease Inhibitor"/>
    <property type="match status" value="2"/>
</dbReference>
<evidence type="ECO:0000313" key="3">
    <source>
        <dbReference type="EMBL" id="KAG4422861.1"/>
    </source>
</evidence>
<reference evidence="3" key="1">
    <citation type="submission" date="2021-02" db="EMBL/GenBank/DDBJ databases">
        <title>Genome sequence Cadophora malorum strain M34.</title>
        <authorList>
            <person name="Stefanovic E."/>
            <person name="Vu D."/>
            <person name="Scully C."/>
            <person name="Dijksterhuis J."/>
            <person name="Roader J."/>
            <person name="Houbraken J."/>
        </authorList>
    </citation>
    <scope>NUCLEOTIDE SEQUENCE</scope>
    <source>
        <strain evidence="3">M34</strain>
    </source>
</reference>
<name>A0A8H7WDH1_9HELO</name>
<dbReference type="InterPro" id="IPR001611">
    <property type="entry name" value="Leu-rich_rpt"/>
</dbReference>
<sequence>MIALPKTTLATNSQAPKHVLTRRVFPSGLSSSPLNTLNNYSERQKLHLDVTSSQTCRGATFVKMSSRNRNRQNANATANATAPTANPTNPANFVPAAPVNAAATARAARAAPIRGPQSALTSYLATAGINANQIRQDAAARRAAALASQQPADTPEDDDDNDDEAAAPQPSRKRKETKAQQAKRKKEEEKAIAKIKASKKFQSRKRNYGSDDDMTDDDDAARAIFEADMAPLPGQMENCEICEKRFSVTAYSKAGPDGGLLCPKCTKELNKEEGAAKKKRKSAAGQARRQLQSNLLDGIYPGAKSLMTLCIETLAKNVDDASSLGDLPAPLVDKLAAIISKKWLLNSTTLDLFLRAGSNTVTVYDGSKLSPDDYIRIFQFVPTVKHLRLRNAIQFKNKVMDHLLGTTVELESLSLHGANLIDDERWNRFLNEKSQHLKALKVYHTDGHFGNEQLELLPKACPQLERLKVVHNQKVTDEGLFHIANLTNLKKLTLEIYQTTPTEPYIKIIDSIGPGLNTLALAAVHYVDDTVLNAVHENCQNLLKLRVTDNEVLTDAGFAALFTNWLNPPLLYIDFHKCRHIDAAEPRENPDVIGLASAGFEALMAHSGSTLRYLDVNSCRHISREAFENVFALDKVYPELREINLSFCQGVNDRVCGLIFRSCPNLKTLKVFGNFGVKDIKVPKGRILIGVPNALGMQIEGTEVADDEGRVI</sequence>
<dbReference type="FunFam" id="3.80.10.10:FF:000601">
    <property type="entry name" value="DNA repair protein Rad7, protein"/>
    <property type="match status" value="1"/>
</dbReference>
<dbReference type="InterPro" id="IPR006553">
    <property type="entry name" value="Leu-rich_rpt_Cys-con_subtyp"/>
</dbReference>
<feature type="domain" description="DNA repair protein rhp7 treble clef" evidence="2">
    <location>
        <begin position="233"/>
        <end position="271"/>
    </location>
</feature>
<proteinExistence type="predicted"/>
<dbReference type="Proteomes" id="UP000664132">
    <property type="component" value="Unassembled WGS sequence"/>
</dbReference>
<dbReference type="SMART" id="SM00367">
    <property type="entry name" value="LRR_CC"/>
    <property type="match status" value="4"/>
</dbReference>
<accession>A0A8H7WDH1</accession>
<evidence type="ECO:0000256" key="1">
    <source>
        <dbReference type="SAM" id="MobiDB-lite"/>
    </source>
</evidence>
<dbReference type="AlphaFoldDB" id="A0A8H7WDH1"/>
<dbReference type="PANTHER" id="PTHR13318:SF190">
    <property type="entry name" value="PARTNER OF PAIRED, ISOFORM B"/>
    <property type="match status" value="1"/>
</dbReference>
<feature type="compositionally biased region" description="Low complexity" evidence="1">
    <location>
        <begin position="71"/>
        <end position="93"/>
    </location>
</feature>
<feature type="compositionally biased region" description="Basic residues" evidence="1">
    <location>
        <begin position="196"/>
        <end position="207"/>
    </location>
</feature>
<feature type="region of interest" description="Disordered" evidence="1">
    <location>
        <begin position="140"/>
        <end position="217"/>
    </location>
</feature>
<keyword evidence="4" id="KW-1185">Reference proteome</keyword>